<proteinExistence type="predicted"/>
<evidence type="ECO:0008006" key="2">
    <source>
        <dbReference type="Google" id="ProtNLM"/>
    </source>
</evidence>
<sequence>HLVLVNRIIDRDGSEGIILIQQIKQDKQLLHIPVMMVSNYPEAQSEAVTAGAVRGFGKAELSKSETLEQLEQFLPRRT</sequence>
<reference evidence="1" key="1">
    <citation type="journal article" date="2014" name="Front. Microbiol.">
        <title>High frequency of phylogenetically diverse reductive dehalogenase-homologous genes in deep subseafloor sedimentary metagenomes.</title>
        <authorList>
            <person name="Kawai M."/>
            <person name="Futagami T."/>
            <person name="Toyoda A."/>
            <person name="Takaki Y."/>
            <person name="Nishi S."/>
            <person name="Hori S."/>
            <person name="Arai W."/>
            <person name="Tsubouchi T."/>
            <person name="Morono Y."/>
            <person name="Uchiyama I."/>
            <person name="Ito T."/>
            <person name="Fujiyama A."/>
            <person name="Inagaki F."/>
            <person name="Takami H."/>
        </authorList>
    </citation>
    <scope>NUCLEOTIDE SEQUENCE</scope>
    <source>
        <strain evidence="1">Expedition CK06-06</strain>
    </source>
</reference>
<comment type="caution">
    <text evidence="1">The sequence shown here is derived from an EMBL/GenBank/DDBJ whole genome shotgun (WGS) entry which is preliminary data.</text>
</comment>
<evidence type="ECO:0000313" key="1">
    <source>
        <dbReference type="EMBL" id="GAG36842.1"/>
    </source>
</evidence>
<dbReference type="AlphaFoldDB" id="X0XNC2"/>
<name>X0XNC2_9ZZZZ</name>
<dbReference type="EMBL" id="BARS01048470">
    <property type="protein sequence ID" value="GAG36842.1"/>
    <property type="molecule type" value="Genomic_DNA"/>
</dbReference>
<accession>X0XNC2</accession>
<gene>
    <name evidence="1" type="ORF">S01H1_72643</name>
</gene>
<dbReference type="Gene3D" id="3.40.50.2300">
    <property type="match status" value="1"/>
</dbReference>
<feature type="non-terminal residue" evidence="1">
    <location>
        <position position="1"/>
    </location>
</feature>
<organism evidence="1">
    <name type="scientific">marine sediment metagenome</name>
    <dbReference type="NCBI Taxonomy" id="412755"/>
    <lineage>
        <taxon>unclassified sequences</taxon>
        <taxon>metagenomes</taxon>
        <taxon>ecological metagenomes</taxon>
    </lineage>
</organism>
<protein>
    <recommendedName>
        <fullName evidence="2">Response regulatory domain-containing protein</fullName>
    </recommendedName>
</protein>